<accession>A0ACC3SWR1</accession>
<organism evidence="1 2">
    <name type="scientific">Lipomyces kononenkoae</name>
    <name type="common">Yeast</name>
    <dbReference type="NCBI Taxonomy" id="34357"/>
    <lineage>
        <taxon>Eukaryota</taxon>
        <taxon>Fungi</taxon>
        <taxon>Dikarya</taxon>
        <taxon>Ascomycota</taxon>
        <taxon>Saccharomycotina</taxon>
        <taxon>Lipomycetes</taxon>
        <taxon>Lipomycetales</taxon>
        <taxon>Lipomycetaceae</taxon>
        <taxon>Lipomyces</taxon>
    </lineage>
</organism>
<proteinExistence type="predicted"/>
<evidence type="ECO:0000313" key="2">
    <source>
        <dbReference type="Proteomes" id="UP001433508"/>
    </source>
</evidence>
<name>A0ACC3SWR1_LIPKO</name>
<dbReference type="EMBL" id="MU971402">
    <property type="protein sequence ID" value="KAK9235869.1"/>
    <property type="molecule type" value="Genomic_DNA"/>
</dbReference>
<evidence type="ECO:0000313" key="1">
    <source>
        <dbReference type="EMBL" id="KAK9235869.1"/>
    </source>
</evidence>
<protein>
    <submittedName>
        <fullName evidence="1">Uncharacterized protein</fullName>
    </submittedName>
</protein>
<dbReference type="Proteomes" id="UP001433508">
    <property type="component" value="Unassembled WGS sequence"/>
</dbReference>
<keyword evidence="2" id="KW-1185">Reference proteome</keyword>
<sequence length="222" mass="23095">MSDHSAALTSSITPPRTQNRRRHHIDAHSISLSVSASALAPPVTTVLSTASPSATSRIQPSPSSASSLSLSGGPHASSTPMTLAPTSTTGTMGTELSSSPIAQHGSSLSPLSKEERLRRRASQPVLVRSYDPNTSPVKQSRPGGSQRNGNYGGAGTDGGERKELLPVQYPAAGMFTVHAVLGSIGCSLPQFYETTFDLVEVCDEYFHTSGHLSPESVLGKGA</sequence>
<reference evidence="2" key="1">
    <citation type="journal article" date="2024" name="Front. Bioeng. Biotechnol.">
        <title>Genome-scale model development and genomic sequencing of the oleaginous clade Lipomyces.</title>
        <authorList>
            <person name="Czajka J.J."/>
            <person name="Han Y."/>
            <person name="Kim J."/>
            <person name="Mondo S.J."/>
            <person name="Hofstad B.A."/>
            <person name="Robles A."/>
            <person name="Haridas S."/>
            <person name="Riley R."/>
            <person name="LaButti K."/>
            <person name="Pangilinan J."/>
            <person name="Andreopoulos W."/>
            <person name="Lipzen A."/>
            <person name="Yan J."/>
            <person name="Wang M."/>
            <person name="Ng V."/>
            <person name="Grigoriev I.V."/>
            <person name="Spatafora J.W."/>
            <person name="Magnuson J.K."/>
            <person name="Baker S.E."/>
            <person name="Pomraning K.R."/>
        </authorList>
    </citation>
    <scope>NUCLEOTIDE SEQUENCE [LARGE SCALE GENOMIC DNA]</scope>
    <source>
        <strain evidence="2">CBS 7786</strain>
    </source>
</reference>
<comment type="caution">
    <text evidence="1">The sequence shown here is derived from an EMBL/GenBank/DDBJ whole genome shotgun (WGS) entry which is preliminary data.</text>
</comment>
<gene>
    <name evidence="1" type="ORF">V1525DRAFT_408714</name>
</gene>